<dbReference type="AlphaFoldDB" id="A0A1X1TJ87"/>
<keyword evidence="2" id="KW-1185">Reference proteome</keyword>
<dbReference type="Gene3D" id="3.40.50.2000">
    <property type="entry name" value="Glycogen Phosphorylase B"/>
    <property type="match status" value="2"/>
</dbReference>
<dbReference type="STRING" id="44010.AWC00_07055"/>
<reference evidence="1 2" key="1">
    <citation type="journal article" date="2019" name="Emerg. Microbes Infect.">
        <title>Comprehensive subspecies identification of 175 nontuberculous mycobacteria species based on 7547 genomic profiles.</title>
        <authorList>
            <person name="Matsumoto Y."/>
            <person name="Kinjo T."/>
            <person name="Motooka D."/>
            <person name="Nabeya D."/>
            <person name="Jung N."/>
            <person name="Uechi K."/>
            <person name="Horii T."/>
            <person name="Iida T."/>
            <person name="Fujita J."/>
            <person name="Nakamura S."/>
        </authorList>
    </citation>
    <scope>NUCLEOTIDE SEQUENCE [LARGE SCALE GENOMIC DNA]</scope>
    <source>
        <strain evidence="1 2">JCM 14738</strain>
    </source>
</reference>
<organism evidence="1 2">
    <name type="scientific">Mycobacterium conspicuum</name>
    <dbReference type="NCBI Taxonomy" id="44010"/>
    <lineage>
        <taxon>Bacteria</taxon>
        <taxon>Bacillati</taxon>
        <taxon>Actinomycetota</taxon>
        <taxon>Actinomycetes</taxon>
        <taxon>Mycobacteriales</taxon>
        <taxon>Mycobacteriaceae</taxon>
        <taxon>Mycobacterium</taxon>
    </lineage>
</organism>
<protein>
    <submittedName>
        <fullName evidence="1">Uncharacterized protein</fullName>
    </submittedName>
</protein>
<gene>
    <name evidence="1" type="ORF">MCNS_10600</name>
</gene>
<dbReference type="OrthoDB" id="9810929at2"/>
<dbReference type="RefSeq" id="WP_085231951.1">
    <property type="nucleotide sequence ID" value="NZ_AP022613.1"/>
</dbReference>
<dbReference type="InterPro" id="IPR028098">
    <property type="entry name" value="Glyco_trans_4-like_N"/>
</dbReference>
<evidence type="ECO:0000313" key="2">
    <source>
        <dbReference type="Proteomes" id="UP000467385"/>
    </source>
</evidence>
<dbReference type="SUPFAM" id="SSF53756">
    <property type="entry name" value="UDP-Glycosyltransferase/glycogen phosphorylase"/>
    <property type="match status" value="1"/>
</dbReference>
<dbReference type="Pfam" id="PF13579">
    <property type="entry name" value="Glyco_trans_4_4"/>
    <property type="match status" value="1"/>
</dbReference>
<dbReference type="PANTHER" id="PTHR12526">
    <property type="entry name" value="GLYCOSYLTRANSFERASE"/>
    <property type="match status" value="1"/>
</dbReference>
<dbReference type="InterPro" id="IPR001296">
    <property type="entry name" value="Glyco_trans_1"/>
</dbReference>
<dbReference type="Proteomes" id="UP000467385">
    <property type="component" value="Chromosome"/>
</dbReference>
<name>A0A1X1TJ87_9MYCO</name>
<dbReference type="PANTHER" id="PTHR12526:SF635">
    <property type="entry name" value="GLYCOSYL TRANSFERASE GROUP 1"/>
    <property type="match status" value="1"/>
</dbReference>
<sequence length="387" mass="41562">MKIAMVSGDDVAGEDSLQFCAALAAQGQDVTSYVRRRDRRRAVKGDDLYRVVPINVGPKAPRSDEEVLPFIGDWAAKLERRWSADQPDMVHAHGWLGGLAAQLAARRRQLPTVQTFQGLATISGSTDGPAEVSERERIEPLLARNATWVTGESSAAVDALARFRRGRARLSMLPGGVDVDRFSPVGPEAAHTDLPRILCLAPNPLPGNGFDIVIRALSKVPGAELVVAETAATNDSHDVARAQLQRLAQQIGVADRVQFAGTVADKELPKLLRSADVLACTPRESPRATAVLEAMASGVAVVTLPVGILADAVVHAVTGYVLSPSKPAELVGALRRLQAQRFLRQSMGAAGRSRAMSRFTWDRMALESLTIYEQVDSLPAAHLARAR</sequence>
<dbReference type="GO" id="GO:0016757">
    <property type="term" value="F:glycosyltransferase activity"/>
    <property type="evidence" value="ECO:0007669"/>
    <property type="project" value="InterPro"/>
</dbReference>
<proteinExistence type="predicted"/>
<dbReference type="Pfam" id="PF00534">
    <property type="entry name" value="Glycos_transf_1"/>
    <property type="match status" value="1"/>
</dbReference>
<evidence type="ECO:0000313" key="1">
    <source>
        <dbReference type="EMBL" id="BBZ37997.1"/>
    </source>
</evidence>
<accession>A0A1X1TJ87</accession>
<dbReference type="EMBL" id="AP022613">
    <property type="protein sequence ID" value="BBZ37997.1"/>
    <property type="molecule type" value="Genomic_DNA"/>
</dbReference>